<dbReference type="AlphaFoldDB" id="A0A450SLK3"/>
<protein>
    <submittedName>
        <fullName evidence="1">Uncharacterized protein</fullName>
    </submittedName>
</protein>
<name>A0A450SLK3_9GAMM</name>
<dbReference type="EMBL" id="CAADFD010000031">
    <property type="protein sequence ID" value="VFJ56980.1"/>
    <property type="molecule type" value="Genomic_DNA"/>
</dbReference>
<accession>A0A450SLK3</accession>
<reference evidence="1" key="1">
    <citation type="submission" date="2019-02" db="EMBL/GenBank/DDBJ databases">
        <authorList>
            <person name="Gruber-Vodicka R. H."/>
            <person name="Seah K. B. B."/>
        </authorList>
    </citation>
    <scope>NUCLEOTIDE SEQUENCE</scope>
    <source>
        <strain evidence="2">BECK_BZ106</strain>
        <strain evidence="1">BECK_BZ15</strain>
    </source>
</reference>
<evidence type="ECO:0000313" key="1">
    <source>
        <dbReference type="EMBL" id="VFJ54571.1"/>
    </source>
</evidence>
<organism evidence="1">
    <name type="scientific">Candidatus Kentrum sp. FW</name>
    <dbReference type="NCBI Taxonomy" id="2126338"/>
    <lineage>
        <taxon>Bacteria</taxon>
        <taxon>Pseudomonadati</taxon>
        <taxon>Pseudomonadota</taxon>
        <taxon>Gammaproteobacteria</taxon>
        <taxon>Candidatus Kentrum</taxon>
    </lineage>
</organism>
<sequence length="44" mass="5123">MFPYYGTKCPFWAIVASVKDWGRIQAITESITKGHFILKQIFTE</sequence>
<evidence type="ECO:0000313" key="2">
    <source>
        <dbReference type="EMBL" id="VFJ56980.1"/>
    </source>
</evidence>
<gene>
    <name evidence="1" type="ORF">BECKFW1821A_GA0114235_104816</name>
    <name evidence="2" type="ORF">BECKFW1821B_GA0114236_10313</name>
</gene>
<dbReference type="EMBL" id="CAADEW010000048">
    <property type="protein sequence ID" value="VFJ54571.1"/>
    <property type="molecule type" value="Genomic_DNA"/>
</dbReference>
<proteinExistence type="predicted"/>